<accession>A0A139AN77</accession>
<protein>
    <recommendedName>
        <fullName evidence="7">Mediator of RNA polymerase II transcription subunit 9</fullName>
    </recommendedName>
    <alternativeName>
        <fullName evidence="7">Mediator complex subunit 9</fullName>
    </alternativeName>
</protein>
<keyword evidence="6 7" id="KW-0539">Nucleus</keyword>
<evidence type="ECO:0000256" key="4">
    <source>
        <dbReference type="ARBA" id="ARBA00023159"/>
    </source>
</evidence>
<evidence type="ECO:0000256" key="2">
    <source>
        <dbReference type="ARBA" id="ARBA00008089"/>
    </source>
</evidence>
<evidence type="ECO:0000256" key="5">
    <source>
        <dbReference type="ARBA" id="ARBA00023163"/>
    </source>
</evidence>
<dbReference type="InterPro" id="IPR011425">
    <property type="entry name" value="Med9"/>
</dbReference>
<dbReference type="AlphaFoldDB" id="A0A139AN77"/>
<comment type="subunit">
    <text evidence="7">Component of the Mediator complex.</text>
</comment>
<dbReference type="Pfam" id="PF07544">
    <property type="entry name" value="Med9"/>
    <property type="match status" value="1"/>
</dbReference>
<name>A0A139AN77_GONPJ</name>
<evidence type="ECO:0000313" key="8">
    <source>
        <dbReference type="EMBL" id="KXS18196.1"/>
    </source>
</evidence>
<organism evidence="8 9">
    <name type="scientific">Gonapodya prolifera (strain JEL478)</name>
    <name type="common">Monoblepharis prolifera</name>
    <dbReference type="NCBI Taxonomy" id="1344416"/>
    <lineage>
        <taxon>Eukaryota</taxon>
        <taxon>Fungi</taxon>
        <taxon>Fungi incertae sedis</taxon>
        <taxon>Chytridiomycota</taxon>
        <taxon>Chytridiomycota incertae sedis</taxon>
        <taxon>Monoblepharidomycetes</taxon>
        <taxon>Monoblepharidales</taxon>
        <taxon>Gonapodyaceae</taxon>
        <taxon>Gonapodya</taxon>
    </lineage>
</organism>
<keyword evidence="5 7" id="KW-0804">Transcription</keyword>
<dbReference type="Proteomes" id="UP000070544">
    <property type="component" value="Unassembled WGS sequence"/>
</dbReference>
<keyword evidence="4 7" id="KW-0010">Activator</keyword>
<comment type="similarity">
    <text evidence="2 7">Belongs to the Mediator complex subunit 9 family.</text>
</comment>
<keyword evidence="9" id="KW-1185">Reference proteome</keyword>
<evidence type="ECO:0000256" key="3">
    <source>
        <dbReference type="ARBA" id="ARBA00023015"/>
    </source>
</evidence>
<evidence type="ECO:0000256" key="1">
    <source>
        <dbReference type="ARBA" id="ARBA00004123"/>
    </source>
</evidence>
<comment type="function">
    <text evidence="7">Component of the Mediator complex, a coactivator involved in the regulated transcription of nearly all RNA polymerase II-dependent genes. Mediator functions as a bridge to convey information from gene-specific regulatory proteins to the basal RNA polymerase II transcription machinery. Mediator is recruited to promoters by direct interactions with regulatory proteins and serves as a scaffold for the assembly of a functional preinitiation complex with RNA polymerase II and the general transcription factors.</text>
</comment>
<evidence type="ECO:0000313" key="9">
    <source>
        <dbReference type="Proteomes" id="UP000070544"/>
    </source>
</evidence>
<comment type="subcellular location">
    <subcellularLocation>
        <location evidence="1 7">Nucleus</location>
    </subcellularLocation>
</comment>
<proteinExistence type="inferred from homology"/>
<dbReference type="GO" id="GO:0003712">
    <property type="term" value="F:transcription coregulator activity"/>
    <property type="evidence" value="ECO:0007669"/>
    <property type="project" value="InterPro"/>
</dbReference>
<dbReference type="EMBL" id="KQ965743">
    <property type="protein sequence ID" value="KXS18196.1"/>
    <property type="molecule type" value="Genomic_DNA"/>
</dbReference>
<evidence type="ECO:0000256" key="7">
    <source>
        <dbReference type="RuleBase" id="RU364145"/>
    </source>
</evidence>
<evidence type="ECO:0000256" key="6">
    <source>
        <dbReference type="ARBA" id="ARBA00023242"/>
    </source>
</evidence>
<dbReference type="OrthoDB" id="5528926at2759"/>
<reference evidence="8 9" key="1">
    <citation type="journal article" date="2015" name="Genome Biol. Evol.">
        <title>Phylogenomic analyses indicate that early fungi evolved digesting cell walls of algal ancestors of land plants.</title>
        <authorList>
            <person name="Chang Y."/>
            <person name="Wang S."/>
            <person name="Sekimoto S."/>
            <person name="Aerts A.L."/>
            <person name="Choi C."/>
            <person name="Clum A."/>
            <person name="LaButti K.M."/>
            <person name="Lindquist E.A."/>
            <person name="Yee Ngan C."/>
            <person name="Ohm R.A."/>
            <person name="Salamov A.A."/>
            <person name="Grigoriev I.V."/>
            <person name="Spatafora J.W."/>
            <person name="Berbee M.L."/>
        </authorList>
    </citation>
    <scope>NUCLEOTIDE SEQUENCE [LARGE SCALE GENOMIC DNA]</scope>
    <source>
        <strain evidence="8 9">JEL478</strain>
    </source>
</reference>
<keyword evidence="3 7" id="KW-0805">Transcription regulation</keyword>
<dbReference type="GO" id="GO:0006357">
    <property type="term" value="P:regulation of transcription by RNA polymerase II"/>
    <property type="evidence" value="ECO:0007669"/>
    <property type="project" value="InterPro"/>
</dbReference>
<sequence>MAEGPDPDISALQVPPFNRDDLDFSVPFARVWIRLKRLAESNGIVLESSLMDAEAERSLQRDGEADQKEDADLASTIMTLKQRLTVARAMVLNVPGIGLSQQEQGDMLEDFHDILEEKRGQLQSYLALPIFDKLGLKRHENNEHPC</sequence>
<gene>
    <name evidence="7" type="primary">MED9</name>
    <name evidence="8" type="ORF">M427DRAFT_54024</name>
</gene>
<dbReference type="GO" id="GO:0016592">
    <property type="term" value="C:mediator complex"/>
    <property type="evidence" value="ECO:0007669"/>
    <property type="project" value="InterPro"/>
</dbReference>